<dbReference type="Proteomes" id="UP001530377">
    <property type="component" value="Unassembled WGS sequence"/>
</dbReference>
<reference evidence="1 2" key="1">
    <citation type="submission" date="2024-10" db="EMBL/GenBank/DDBJ databases">
        <title>Updated reference genomes for cyclostephanoid diatoms.</title>
        <authorList>
            <person name="Roberts W.R."/>
            <person name="Alverson A.J."/>
        </authorList>
    </citation>
    <scope>NUCLEOTIDE SEQUENCE [LARGE SCALE GENOMIC DNA]</scope>
    <source>
        <strain evidence="1 2">AJA228-03</strain>
    </source>
</reference>
<evidence type="ECO:0000313" key="1">
    <source>
        <dbReference type="EMBL" id="KAL3811841.1"/>
    </source>
</evidence>
<comment type="caution">
    <text evidence="1">The sequence shown here is derived from an EMBL/GenBank/DDBJ whole genome shotgun (WGS) entry which is preliminary data.</text>
</comment>
<dbReference type="Pfam" id="PF11697">
    <property type="entry name" value="DUF3293"/>
    <property type="match status" value="1"/>
</dbReference>
<dbReference type="AlphaFoldDB" id="A0ABD3RMK6"/>
<evidence type="ECO:0000313" key="2">
    <source>
        <dbReference type="Proteomes" id="UP001530377"/>
    </source>
</evidence>
<gene>
    <name evidence="1" type="ORF">ACHAXA_004268</name>
</gene>
<organism evidence="1 2">
    <name type="scientific">Cyclostephanos tholiformis</name>
    <dbReference type="NCBI Taxonomy" id="382380"/>
    <lineage>
        <taxon>Eukaryota</taxon>
        <taxon>Sar</taxon>
        <taxon>Stramenopiles</taxon>
        <taxon>Ochrophyta</taxon>
        <taxon>Bacillariophyta</taxon>
        <taxon>Coscinodiscophyceae</taxon>
        <taxon>Thalassiosirophycidae</taxon>
        <taxon>Stephanodiscales</taxon>
        <taxon>Stephanodiscaceae</taxon>
        <taxon>Cyclostephanos</taxon>
    </lineage>
</organism>
<protein>
    <submittedName>
        <fullName evidence="1">Uncharacterized protein</fullName>
    </submittedName>
</protein>
<accession>A0ABD3RMK6</accession>
<dbReference type="InterPro" id="IPR021710">
    <property type="entry name" value="DUF3293"/>
</dbReference>
<name>A0ABD3RMK6_9STRA</name>
<sequence length="284" mass="31428">MKTTTLLGLHCRRPPPPRQSLLAELTVGGIVAGSSLVKDRRHPGRKSVVEDDTTGHRLISSFITMTPPDNDSNSNLWSTALDGMIDVPDAIDISSSEGVLYLSPAPPNNPTTSLPAVAVPPWPAIFADGGFAFSLTAHNPMGVSVPHDDNVIANADLERDIVGLANADVSCEVRPRRWWRSFGFHETEGWREDGYTLSYGPENDDERRRDLVRDVVLELAEKYRQAAIYEYAYEDGKLTREVVYVDPKEREARGGIKDVMTIVAAPPRSALSGRYWQRTHNGSY</sequence>
<keyword evidence="2" id="KW-1185">Reference proteome</keyword>
<dbReference type="EMBL" id="JALLPB020000231">
    <property type="protein sequence ID" value="KAL3811841.1"/>
    <property type="molecule type" value="Genomic_DNA"/>
</dbReference>
<proteinExistence type="predicted"/>